<reference evidence="3 4" key="1">
    <citation type="submission" date="2017-03" db="EMBL/GenBank/DDBJ databases">
        <authorList>
            <person name="Afonso C.L."/>
            <person name="Miller P.J."/>
            <person name="Scott M.A."/>
            <person name="Spackman E."/>
            <person name="Goraichik I."/>
            <person name="Dimitrov K.M."/>
            <person name="Suarez D.L."/>
            <person name="Swayne D.E."/>
        </authorList>
    </citation>
    <scope>NUCLEOTIDE SEQUENCE [LARGE SCALE GENOMIC DNA]</scope>
    <source>
        <strain evidence="3 4">CECT 7066</strain>
    </source>
</reference>
<dbReference type="PROSITE" id="PS51318">
    <property type="entry name" value="TAT"/>
    <property type="match status" value="1"/>
</dbReference>
<feature type="chain" id="PRO_5011008917" evidence="2">
    <location>
        <begin position="26"/>
        <end position="205"/>
    </location>
</feature>
<dbReference type="EMBL" id="FWFV01000004">
    <property type="protein sequence ID" value="SLN42838.1"/>
    <property type="molecule type" value="Genomic_DNA"/>
</dbReference>
<evidence type="ECO:0000256" key="1">
    <source>
        <dbReference type="ARBA" id="ARBA00022729"/>
    </source>
</evidence>
<evidence type="ECO:0000313" key="3">
    <source>
        <dbReference type="EMBL" id="SLN42838.1"/>
    </source>
</evidence>
<feature type="signal peptide" evidence="2">
    <location>
        <begin position="1"/>
        <end position="25"/>
    </location>
</feature>
<dbReference type="Gene3D" id="2.50.20.10">
    <property type="entry name" value="Lipoprotein localisation LolA/LolB/LppX"/>
    <property type="match status" value="1"/>
</dbReference>
<accession>A0A1Y5SKB5</accession>
<dbReference type="InterPro" id="IPR029046">
    <property type="entry name" value="LolA/LolB/LppX"/>
</dbReference>
<dbReference type="AlphaFoldDB" id="A0A1Y5SKB5"/>
<dbReference type="SUPFAM" id="SSF89392">
    <property type="entry name" value="Prokaryotic lipoproteins and lipoprotein localization factors"/>
    <property type="match status" value="1"/>
</dbReference>
<dbReference type="STRING" id="315423.SAMN04488020_104238"/>
<protein>
    <submittedName>
        <fullName evidence="3">Outer-membrane lipoprotein carrier protein</fullName>
    </submittedName>
</protein>
<dbReference type="OrthoDB" id="9800501at2"/>
<dbReference type="InterPro" id="IPR006311">
    <property type="entry name" value="TAT_signal"/>
</dbReference>
<proteinExistence type="predicted"/>
<keyword evidence="3" id="KW-0449">Lipoprotein</keyword>
<dbReference type="PANTHER" id="PTHR35869">
    <property type="entry name" value="OUTER-MEMBRANE LIPOPROTEIN CARRIER PROTEIN"/>
    <property type="match status" value="1"/>
</dbReference>
<dbReference type="InterPro" id="IPR004564">
    <property type="entry name" value="OM_lipoprot_carrier_LolA-like"/>
</dbReference>
<evidence type="ECO:0000313" key="4">
    <source>
        <dbReference type="Proteomes" id="UP000193870"/>
    </source>
</evidence>
<dbReference type="Pfam" id="PF03548">
    <property type="entry name" value="LolA"/>
    <property type="match status" value="1"/>
</dbReference>
<dbReference type="PANTHER" id="PTHR35869:SF1">
    <property type="entry name" value="OUTER-MEMBRANE LIPOPROTEIN CARRIER PROTEIN"/>
    <property type="match status" value="1"/>
</dbReference>
<keyword evidence="4" id="KW-1185">Reference proteome</keyword>
<gene>
    <name evidence="3" type="primary">lolA</name>
    <name evidence="3" type="ORF">PAM7066_01861</name>
</gene>
<organism evidence="3 4">
    <name type="scientific">Palleronia marisminoris</name>
    <dbReference type="NCBI Taxonomy" id="315423"/>
    <lineage>
        <taxon>Bacteria</taxon>
        <taxon>Pseudomonadati</taxon>
        <taxon>Pseudomonadota</taxon>
        <taxon>Alphaproteobacteria</taxon>
        <taxon>Rhodobacterales</taxon>
        <taxon>Roseobacteraceae</taxon>
        <taxon>Palleronia</taxon>
    </lineage>
</organism>
<sequence length="205" mass="21983">MLTRRTFFAATAATAGLALAGQAQAAPIPLANLSQYLNSLGTVQAKFTQINNDQSISTGTLYINRPGRMRFDYDPPVQDLVMAGGGSVAVFDGRSNSVNPETYPLSQTPLSIILDSNVNLGRAGMVQGHRQEGNKTIVTAQDPQRPQYGALELVFTDNPLTLRQWVVIDGQGNRTTTALSNLQQVGSLPASYFSIPTEVRSRGGN</sequence>
<keyword evidence="1 2" id="KW-0732">Signal</keyword>
<dbReference type="RefSeq" id="WP_085853849.1">
    <property type="nucleotide sequence ID" value="NZ_FOPF01000004.1"/>
</dbReference>
<evidence type="ECO:0000256" key="2">
    <source>
        <dbReference type="SAM" id="SignalP"/>
    </source>
</evidence>
<name>A0A1Y5SKB5_9RHOB</name>
<dbReference type="CDD" id="cd16325">
    <property type="entry name" value="LolA"/>
    <property type="match status" value="1"/>
</dbReference>
<dbReference type="Proteomes" id="UP000193870">
    <property type="component" value="Unassembled WGS sequence"/>
</dbReference>